<dbReference type="AlphaFoldDB" id="A0A2P6NDS1"/>
<feature type="transmembrane region" description="Helical" evidence="11">
    <location>
        <begin position="422"/>
        <end position="443"/>
    </location>
</feature>
<keyword evidence="5 11" id="KW-0645">Protease</keyword>
<evidence type="ECO:0000256" key="4">
    <source>
        <dbReference type="ARBA" id="ARBA00013039"/>
    </source>
</evidence>
<keyword evidence="8 11" id="KW-0720">Serine protease</keyword>
<dbReference type="PANTHER" id="PTHR22936:SF69">
    <property type="entry name" value="RHOMBOID-LIKE PROTEIN"/>
    <property type="match status" value="1"/>
</dbReference>
<feature type="transmembrane region" description="Helical" evidence="11">
    <location>
        <begin position="367"/>
        <end position="387"/>
    </location>
</feature>
<evidence type="ECO:0000313" key="15">
    <source>
        <dbReference type="Proteomes" id="UP000241769"/>
    </source>
</evidence>
<dbReference type="InterPro" id="IPR002610">
    <property type="entry name" value="Peptidase_S54_rhomboid-like"/>
</dbReference>
<feature type="transmembrane region" description="Helical" evidence="11">
    <location>
        <begin position="272"/>
        <end position="290"/>
    </location>
</feature>
<feature type="domain" description="Peptidase S54 rhomboid" evidence="13">
    <location>
        <begin position="270"/>
        <end position="407"/>
    </location>
</feature>
<evidence type="ECO:0000256" key="5">
    <source>
        <dbReference type="ARBA" id="ARBA00022670"/>
    </source>
</evidence>
<keyword evidence="9 11" id="KW-1133">Transmembrane helix</keyword>
<sequence>MTLVRKKTPDFTIFLLSAPGAYSLPHRRGVYHYHTHDNSKTYLLNMSQPASPLRQLSRTFSAAALDFLGLNNRPSAPPQDEEHGQQPYWMANDYWQDEGYPSDGPQHQVEISVTASHYANQRVTIATPAESELMPESPPSYSEFAPRNRAFQRTVSHERFFKEATDTPSKREEFAGRGRGRGRGRGGVSRNVGPRVKGKAAPKYDPTPHEIVEHFPYFIILVTIIDLIIVIFEIVVNQGIESFSVNPWAGPNVQTLIDLGAKDASLMQAGQWWRFFTPIFMHVGLIHFALNMMMQVYTGRSLEKMHGAVRIVPIYLLCGIFGNIASSVFLPQQIQVGASGALFGFEGVLLVDLVHNWSRLASPFRNLLSLVVSIVISFLLGILLPGVDNFCHLGGLIMGVVSGFLFLPALGTGTAAARKRVFVVCITITLVILLIGGGLIIFYTTNATRWCPFCSKITCLEVLPWCSGNFKL</sequence>
<evidence type="ECO:0000313" key="14">
    <source>
        <dbReference type="EMBL" id="PRP82108.1"/>
    </source>
</evidence>
<keyword evidence="10 11" id="KW-0472">Membrane</keyword>
<dbReference type="Proteomes" id="UP000241769">
    <property type="component" value="Unassembled WGS sequence"/>
</dbReference>
<dbReference type="Pfam" id="PF01694">
    <property type="entry name" value="Rhomboid"/>
    <property type="match status" value="1"/>
</dbReference>
<protein>
    <recommendedName>
        <fullName evidence="4">rhomboid protease</fullName>
        <ecNumber evidence="4">3.4.21.105</ecNumber>
    </recommendedName>
</protein>
<dbReference type="GO" id="GO:0006508">
    <property type="term" value="P:proteolysis"/>
    <property type="evidence" value="ECO:0007669"/>
    <property type="project" value="UniProtKB-KW"/>
</dbReference>
<name>A0A2P6NDS1_9EUKA</name>
<dbReference type="EMBL" id="MDYQ01000110">
    <property type="protein sequence ID" value="PRP82108.1"/>
    <property type="molecule type" value="Genomic_DNA"/>
</dbReference>
<evidence type="ECO:0000256" key="12">
    <source>
        <dbReference type="SAM" id="MobiDB-lite"/>
    </source>
</evidence>
<dbReference type="STRING" id="1890364.A0A2P6NDS1"/>
<feature type="region of interest" description="Disordered" evidence="12">
    <location>
        <begin position="163"/>
        <end position="203"/>
    </location>
</feature>
<dbReference type="GO" id="GO:0016020">
    <property type="term" value="C:membrane"/>
    <property type="evidence" value="ECO:0007669"/>
    <property type="project" value="UniProtKB-SubCell"/>
</dbReference>
<dbReference type="InterPro" id="IPR022764">
    <property type="entry name" value="Peptidase_S54_rhomboid_dom"/>
</dbReference>
<evidence type="ECO:0000256" key="7">
    <source>
        <dbReference type="ARBA" id="ARBA00022801"/>
    </source>
</evidence>
<proteinExistence type="inferred from homology"/>
<evidence type="ECO:0000256" key="9">
    <source>
        <dbReference type="ARBA" id="ARBA00022989"/>
    </source>
</evidence>
<dbReference type="PANTHER" id="PTHR22936">
    <property type="entry name" value="RHOMBOID-RELATED"/>
    <property type="match status" value="1"/>
</dbReference>
<reference evidence="14 15" key="1">
    <citation type="journal article" date="2018" name="Genome Biol. Evol.">
        <title>Multiple Roots of Fruiting Body Formation in Amoebozoa.</title>
        <authorList>
            <person name="Hillmann F."/>
            <person name="Forbes G."/>
            <person name="Novohradska S."/>
            <person name="Ferling I."/>
            <person name="Riege K."/>
            <person name="Groth M."/>
            <person name="Westermann M."/>
            <person name="Marz M."/>
            <person name="Spaller T."/>
            <person name="Winckler T."/>
            <person name="Schaap P."/>
            <person name="Glockner G."/>
        </authorList>
    </citation>
    <scope>NUCLEOTIDE SEQUENCE [LARGE SCALE GENOMIC DNA]</scope>
    <source>
        <strain evidence="14 15">Jena</strain>
    </source>
</reference>
<evidence type="ECO:0000256" key="10">
    <source>
        <dbReference type="ARBA" id="ARBA00023136"/>
    </source>
</evidence>
<evidence type="ECO:0000259" key="13">
    <source>
        <dbReference type="Pfam" id="PF01694"/>
    </source>
</evidence>
<dbReference type="InterPro" id="IPR035952">
    <property type="entry name" value="Rhomboid-like_sf"/>
</dbReference>
<evidence type="ECO:0000256" key="11">
    <source>
        <dbReference type="RuleBase" id="RU362115"/>
    </source>
</evidence>
<comment type="caution">
    <text evidence="14">The sequence shown here is derived from an EMBL/GenBank/DDBJ whole genome shotgun (WGS) entry which is preliminary data.</text>
</comment>
<dbReference type="Gene3D" id="1.20.1540.10">
    <property type="entry name" value="Rhomboid-like"/>
    <property type="match status" value="1"/>
</dbReference>
<dbReference type="EC" id="3.4.21.105" evidence="4"/>
<dbReference type="OrthoDB" id="17726at2759"/>
<organism evidence="14 15">
    <name type="scientific">Planoprotostelium fungivorum</name>
    <dbReference type="NCBI Taxonomy" id="1890364"/>
    <lineage>
        <taxon>Eukaryota</taxon>
        <taxon>Amoebozoa</taxon>
        <taxon>Evosea</taxon>
        <taxon>Variosea</taxon>
        <taxon>Cavosteliida</taxon>
        <taxon>Cavosteliaceae</taxon>
        <taxon>Planoprotostelium</taxon>
    </lineage>
</organism>
<feature type="transmembrane region" description="Helical" evidence="11">
    <location>
        <begin position="311"/>
        <end position="330"/>
    </location>
</feature>
<evidence type="ECO:0000256" key="3">
    <source>
        <dbReference type="ARBA" id="ARBA00009045"/>
    </source>
</evidence>
<dbReference type="InParanoid" id="A0A2P6NDS1"/>
<dbReference type="GO" id="GO:0004252">
    <property type="term" value="F:serine-type endopeptidase activity"/>
    <property type="evidence" value="ECO:0007669"/>
    <property type="project" value="InterPro"/>
</dbReference>
<evidence type="ECO:0000256" key="2">
    <source>
        <dbReference type="ARBA" id="ARBA00004141"/>
    </source>
</evidence>
<evidence type="ECO:0000256" key="1">
    <source>
        <dbReference type="ARBA" id="ARBA00000156"/>
    </source>
</evidence>
<feature type="transmembrane region" description="Helical" evidence="11">
    <location>
        <begin position="336"/>
        <end position="355"/>
    </location>
</feature>
<comment type="catalytic activity">
    <reaction evidence="1 11">
        <text>Cleaves type-1 transmembrane domains using a catalytic dyad composed of serine and histidine that are contributed by different transmembrane domains.</text>
        <dbReference type="EC" id="3.4.21.105"/>
    </reaction>
</comment>
<feature type="transmembrane region" description="Helical" evidence="11">
    <location>
        <begin position="393"/>
        <end position="410"/>
    </location>
</feature>
<comment type="function">
    <text evidence="11">Serine protease involved in intramembrane proteolysis.</text>
</comment>
<accession>A0A2P6NDS1</accession>
<evidence type="ECO:0000256" key="8">
    <source>
        <dbReference type="ARBA" id="ARBA00022825"/>
    </source>
</evidence>
<feature type="compositionally biased region" description="Basic and acidic residues" evidence="12">
    <location>
        <begin position="163"/>
        <end position="176"/>
    </location>
</feature>
<comment type="subcellular location">
    <subcellularLocation>
        <location evidence="2 11">Membrane</location>
        <topology evidence="2 11">Multi-pass membrane protein</topology>
    </subcellularLocation>
</comment>
<gene>
    <name evidence="14" type="ORF">PROFUN_10316</name>
</gene>
<feature type="transmembrane region" description="Helical" evidence="11">
    <location>
        <begin position="215"/>
        <end position="236"/>
    </location>
</feature>
<evidence type="ECO:0000256" key="6">
    <source>
        <dbReference type="ARBA" id="ARBA00022692"/>
    </source>
</evidence>
<dbReference type="SUPFAM" id="SSF144091">
    <property type="entry name" value="Rhomboid-like"/>
    <property type="match status" value="1"/>
</dbReference>
<keyword evidence="6 11" id="KW-0812">Transmembrane</keyword>
<comment type="similarity">
    <text evidence="3 11">Belongs to the peptidase S54 family.</text>
</comment>
<keyword evidence="7 11" id="KW-0378">Hydrolase</keyword>
<keyword evidence="15" id="KW-1185">Reference proteome</keyword>